<feature type="compositionally biased region" description="Low complexity" evidence="1">
    <location>
        <begin position="207"/>
        <end position="227"/>
    </location>
</feature>
<feature type="region of interest" description="Disordered" evidence="1">
    <location>
        <begin position="80"/>
        <end position="139"/>
    </location>
</feature>
<feature type="region of interest" description="Disordered" evidence="1">
    <location>
        <begin position="1"/>
        <end position="39"/>
    </location>
</feature>
<dbReference type="OrthoDB" id="9378527at2759"/>
<gene>
    <name evidence="2" type="ORF">GSTENG00004034001</name>
</gene>
<evidence type="ECO:0000313" key="2">
    <source>
        <dbReference type="EMBL" id="CAF89980.1"/>
    </source>
</evidence>
<feature type="compositionally biased region" description="Polar residues" evidence="1">
    <location>
        <begin position="1"/>
        <end position="15"/>
    </location>
</feature>
<feature type="region of interest" description="Disordered" evidence="1">
    <location>
        <begin position="160"/>
        <end position="261"/>
    </location>
</feature>
<feature type="compositionally biased region" description="Basic and acidic residues" evidence="1">
    <location>
        <begin position="80"/>
        <end position="91"/>
    </location>
</feature>
<sequence length="462" mass="47942">MVLASAQMTATSPTTDLRAHHHSQGQMPPEGVSDPAKEESKITFLKDEVRSVGGTAEGFASGLQETSLFLMPSLKIEDKASRGGRRTEDGHTAGGASLGSAGQSPSSSLSTHSSPSTSFSSAPTMERSSPNSLPDQQSHFDLGFAQHNVQMAHSGTRVGTQLSPVSTRTGHSDASLTGTDRSGSRKGEEEMKGALLGSRGSPAADLTGRSTSRGSGMEGESSRAGSATSDLPQDLGGDGDWTAGDTKKKTSQNSELPPRTTVRRAMSECSHLAVPTLVAGAYPAGVGGSPLTPTLPDFALMGTISPPRAPYPHVAVRRSLTVTDGTGAAAAWATAMPPPFMTSPLLPASPPPKRHPGSCETTFLLPVPPHTGTSSSQEIENGKLDVRVTAGVDMKVKTWWVKSRFPFFDQSIGGHAVGTPGLAPIGTNGDSYAESILWCLVNLHPVLGSHVPDGFHVLGGRK</sequence>
<reference evidence="2" key="2">
    <citation type="submission" date="2004-02" db="EMBL/GenBank/DDBJ databases">
        <authorList>
            <consortium name="Genoscope"/>
            <consortium name="Whitehead Institute Centre for Genome Research"/>
        </authorList>
    </citation>
    <scope>NUCLEOTIDE SEQUENCE</scope>
</reference>
<feature type="compositionally biased region" description="Polar residues" evidence="1">
    <location>
        <begin position="126"/>
        <end position="139"/>
    </location>
</feature>
<dbReference type="AlphaFoldDB" id="Q4TAV2"/>
<feature type="compositionally biased region" description="Low complexity" evidence="1">
    <location>
        <begin position="98"/>
        <end position="124"/>
    </location>
</feature>
<evidence type="ECO:0000256" key="1">
    <source>
        <dbReference type="SAM" id="MobiDB-lite"/>
    </source>
</evidence>
<accession>Q4TAV2</accession>
<feature type="compositionally biased region" description="Polar residues" evidence="1">
    <location>
        <begin position="160"/>
        <end position="181"/>
    </location>
</feature>
<organism evidence="2">
    <name type="scientific">Tetraodon nigroviridis</name>
    <name type="common">Spotted green pufferfish</name>
    <name type="synonym">Chelonodon nigroviridis</name>
    <dbReference type="NCBI Taxonomy" id="99883"/>
    <lineage>
        <taxon>Eukaryota</taxon>
        <taxon>Metazoa</taxon>
        <taxon>Chordata</taxon>
        <taxon>Craniata</taxon>
        <taxon>Vertebrata</taxon>
        <taxon>Euteleostomi</taxon>
        <taxon>Actinopterygii</taxon>
        <taxon>Neopterygii</taxon>
        <taxon>Teleostei</taxon>
        <taxon>Neoteleostei</taxon>
        <taxon>Acanthomorphata</taxon>
        <taxon>Eupercaria</taxon>
        <taxon>Tetraodontiformes</taxon>
        <taxon>Tetradontoidea</taxon>
        <taxon>Tetraodontidae</taxon>
        <taxon>Tetraodon</taxon>
    </lineage>
</organism>
<feature type="compositionally biased region" description="Basic and acidic residues" evidence="1">
    <location>
        <begin position="182"/>
        <end position="192"/>
    </location>
</feature>
<dbReference type="KEGG" id="tng:GSTEN00004034G001"/>
<dbReference type="EMBL" id="CAAE01007249">
    <property type="protein sequence ID" value="CAF89980.1"/>
    <property type="molecule type" value="Genomic_DNA"/>
</dbReference>
<protein>
    <submittedName>
        <fullName evidence="2">(spotted green pufferfish) hypothetical protein</fullName>
    </submittedName>
</protein>
<reference evidence="2" key="1">
    <citation type="journal article" date="2004" name="Nature">
        <title>Genome duplication in the teleost fish Tetraodon nigroviridis reveals the early vertebrate proto-karyotype.</title>
        <authorList>
            <person name="Jaillon O."/>
            <person name="Aury J.-M."/>
            <person name="Brunet F."/>
            <person name="Petit J.-L."/>
            <person name="Stange-Thomann N."/>
            <person name="Mauceli E."/>
            <person name="Bouneau L."/>
            <person name="Fischer C."/>
            <person name="Ozouf-Costaz C."/>
            <person name="Bernot A."/>
            <person name="Nicaud S."/>
            <person name="Jaffe D."/>
            <person name="Fisher S."/>
            <person name="Lutfalla G."/>
            <person name="Dossat C."/>
            <person name="Segurens B."/>
            <person name="Dasilva C."/>
            <person name="Salanoubat M."/>
            <person name="Levy M."/>
            <person name="Boudet N."/>
            <person name="Castellano S."/>
            <person name="Anthouard V."/>
            <person name="Jubin C."/>
            <person name="Castelli V."/>
            <person name="Katinka M."/>
            <person name="Vacherie B."/>
            <person name="Biemont C."/>
            <person name="Skalli Z."/>
            <person name="Cattolico L."/>
            <person name="Poulain J."/>
            <person name="De Berardinis V."/>
            <person name="Cruaud C."/>
            <person name="Duprat S."/>
            <person name="Brottier P."/>
            <person name="Coutanceau J.-P."/>
            <person name="Gouzy J."/>
            <person name="Parra G."/>
            <person name="Lardier G."/>
            <person name="Chapple C."/>
            <person name="McKernan K.J."/>
            <person name="McEwan P."/>
            <person name="Bosak S."/>
            <person name="Kellis M."/>
            <person name="Volff J.-N."/>
            <person name="Guigo R."/>
            <person name="Zody M.C."/>
            <person name="Mesirov J."/>
            <person name="Lindblad-Toh K."/>
            <person name="Birren B."/>
            <person name="Nusbaum C."/>
            <person name="Kahn D."/>
            <person name="Robinson-Rechavi M."/>
            <person name="Laudet V."/>
            <person name="Schachter V."/>
            <person name="Quetier F."/>
            <person name="Saurin W."/>
            <person name="Scarpelli C."/>
            <person name="Wincker P."/>
            <person name="Lander E.S."/>
            <person name="Weissenbach J."/>
            <person name="Roest Crollius H."/>
        </authorList>
    </citation>
    <scope>NUCLEOTIDE SEQUENCE [LARGE SCALE GENOMIC DNA]</scope>
</reference>
<name>Q4TAV2_TETNG</name>
<comment type="caution">
    <text evidence="2">The sequence shown here is derived from an EMBL/GenBank/DDBJ whole genome shotgun (WGS) entry which is preliminary data.</text>
</comment>
<proteinExistence type="predicted"/>